<keyword evidence="9 15" id="KW-1133">Transmembrane helix</keyword>
<comment type="catalytic activity">
    <reaction evidence="13 14">
        <text>protoporphyrinogen IX + 3 A = protoporphyrin IX + 3 AH2</text>
        <dbReference type="Rhea" id="RHEA:62000"/>
        <dbReference type="ChEBI" id="CHEBI:13193"/>
        <dbReference type="ChEBI" id="CHEBI:17499"/>
        <dbReference type="ChEBI" id="CHEBI:57306"/>
        <dbReference type="ChEBI" id="CHEBI:57307"/>
    </reaction>
</comment>
<dbReference type="EC" id="1.3.99.-" evidence="14"/>
<evidence type="ECO:0000256" key="12">
    <source>
        <dbReference type="ARBA" id="ARBA00023136"/>
    </source>
</evidence>
<proteinExistence type="inferred from homology"/>
<keyword evidence="11 14" id="KW-0408">Iron</keyword>
<evidence type="ECO:0000256" key="14">
    <source>
        <dbReference type="PIRNR" id="PIRNR004638"/>
    </source>
</evidence>
<reference evidence="16" key="1">
    <citation type="journal article" date="2014" name="Int. J. Syst. Evol. Microbiol.">
        <title>Complete genome sequence of Corynebacterium casei LMG S-19264T (=DSM 44701T), isolated from a smear-ripened cheese.</title>
        <authorList>
            <consortium name="US DOE Joint Genome Institute (JGI-PGF)"/>
            <person name="Walter F."/>
            <person name="Albersmeier A."/>
            <person name="Kalinowski J."/>
            <person name="Ruckert C."/>
        </authorList>
    </citation>
    <scope>NUCLEOTIDE SEQUENCE</scope>
    <source>
        <strain evidence="16">CGMCC 1.15322</strain>
    </source>
</reference>
<comment type="pathway">
    <text evidence="2 14">Porphyrin-containing compound metabolism; protoporphyrin-IX biosynthesis; protoporphyrin-IX from protoporphyrinogen-IX: step 1/1.</text>
</comment>
<evidence type="ECO:0000256" key="7">
    <source>
        <dbReference type="ARBA" id="ARBA00022692"/>
    </source>
</evidence>
<evidence type="ECO:0000256" key="3">
    <source>
        <dbReference type="ARBA" id="ARBA00006501"/>
    </source>
</evidence>
<dbReference type="RefSeq" id="WP_188706702.1">
    <property type="nucleotide sequence ID" value="NZ_BMIG01000002.1"/>
</dbReference>
<keyword evidence="8 14" id="KW-0479">Metal-binding</keyword>
<comment type="similarity">
    <text evidence="3 14">Belongs to the HemJ family.</text>
</comment>
<name>A0A916S938_9BURK</name>
<comment type="caution">
    <text evidence="16">The sequence shown here is derived from an EMBL/GenBank/DDBJ whole genome shotgun (WGS) entry which is preliminary data.</text>
</comment>
<reference evidence="16" key="2">
    <citation type="submission" date="2020-09" db="EMBL/GenBank/DDBJ databases">
        <authorList>
            <person name="Sun Q."/>
            <person name="Zhou Y."/>
        </authorList>
    </citation>
    <scope>NUCLEOTIDE SEQUENCE</scope>
    <source>
        <strain evidence="16">CGMCC 1.15322</strain>
    </source>
</reference>
<dbReference type="PANTHER" id="PTHR40255:SF1">
    <property type="entry name" value="PROTOPORPHYRINOGEN IX OXIDASE"/>
    <property type="match status" value="1"/>
</dbReference>
<dbReference type="PIRSF" id="PIRSF004638">
    <property type="entry name" value="UCP004638"/>
    <property type="match status" value="1"/>
</dbReference>
<accession>A0A916S938</accession>
<dbReference type="InterPro" id="IPR005265">
    <property type="entry name" value="HemJ-like"/>
</dbReference>
<evidence type="ECO:0000256" key="2">
    <source>
        <dbReference type="ARBA" id="ARBA00005073"/>
    </source>
</evidence>
<evidence type="ECO:0000313" key="17">
    <source>
        <dbReference type="Proteomes" id="UP000620596"/>
    </source>
</evidence>
<dbReference type="AlphaFoldDB" id="A0A916S938"/>
<evidence type="ECO:0000256" key="8">
    <source>
        <dbReference type="ARBA" id="ARBA00022723"/>
    </source>
</evidence>
<comment type="function">
    <text evidence="14">Catalyzes the oxidation of protoporphyrinogen IX to protoporphyrin IX.</text>
</comment>
<protein>
    <recommendedName>
        <fullName evidence="4 14">Protoporphyrinogen IX oxidase</fullName>
        <ecNumber evidence="14">1.3.99.-</ecNumber>
    </recommendedName>
</protein>
<feature type="transmembrane region" description="Helical" evidence="15">
    <location>
        <begin position="116"/>
        <end position="137"/>
    </location>
</feature>
<dbReference type="GO" id="GO:0005886">
    <property type="term" value="C:plasma membrane"/>
    <property type="evidence" value="ECO:0007669"/>
    <property type="project" value="UniProtKB-SubCell"/>
</dbReference>
<comment type="subcellular location">
    <subcellularLocation>
        <location evidence="1">Cell membrane</location>
        <topology evidence="1">Multi-pass membrane protein</topology>
    </subcellularLocation>
</comment>
<keyword evidence="5 14" id="KW-1003">Cell membrane</keyword>
<dbReference type="EMBL" id="BMIG01000002">
    <property type="protein sequence ID" value="GGA89109.1"/>
    <property type="molecule type" value="Genomic_DNA"/>
</dbReference>
<dbReference type="GO" id="GO:0006782">
    <property type="term" value="P:protoporphyrinogen IX biosynthetic process"/>
    <property type="evidence" value="ECO:0007669"/>
    <property type="project" value="UniProtKB-UniRule"/>
</dbReference>
<dbReference type="Proteomes" id="UP000620596">
    <property type="component" value="Unassembled WGS sequence"/>
</dbReference>
<evidence type="ECO:0000256" key="1">
    <source>
        <dbReference type="ARBA" id="ARBA00004651"/>
    </source>
</evidence>
<evidence type="ECO:0000256" key="6">
    <source>
        <dbReference type="ARBA" id="ARBA00022617"/>
    </source>
</evidence>
<evidence type="ECO:0000256" key="15">
    <source>
        <dbReference type="SAM" id="Phobius"/>
    </source>
</evidence>
<keyword evidence="10" id="KW-0560">Oxidoreductase</keyword>
<evidence type="ECO:0000256" key="4">
    <source>
        <dbReference type="ARBA" id="ARBA00017504"/>
    </source>
</evidence>
<evidence type="ECO:0000256" key="9">
    <source>
        <dbReference type="ARBA" id="ARBA00022989"/>
    </source>
</evidence>
<sequence>MLYLFLKAFHLAAVLTWAGGMLALAVVLASQRAHGAQASGQPLLAAIYRWDRRATTPALAVVWLLGITLVVMGGWYSAPWLWVKFAIVFVLSGLHGNQSAGLRRLLAGQVTQPPASVRWVPGLTIVAITAVALLVIIKPWGNV</sequence>
<evidence type="ECO:0000256" key="13">
    <source>
        <dbReference type="ARBA" id="ARBA00048390"/>
    </source>
</evidence>
<feature type="transmembrane region" description="Helical" evidence="15">
    <location>
        <begin position="54"/>
        <end position="72"/>
    </location>
</feature>
<keyword evidence="17" id="KW-1185">Reference proteome</keyword>
<keyword evidence="6 14" id="KW-0349">Heme</keyword>
<dbReference type="GO" id="GO:0046872">
    <property type="term" value="F:metal ion binding"/>
    <property type="evidence" value="ECO:0007669"/>
    <property type="project" value="UniProtKB-UniRule"/>
</dbReference>
<comment type="cofactor">
    <cofactor evidence="14">
        <name>heme b</name>
        <dbReference type="ChEBI" id="CHEBI:60344"/>
    </cofactor>
    <text evidence="14">Binds 1 heme b (iron(II)-protoporphyrin IX) group per subunit.</text>
</comment>
<evidence type="ECO:0000313" key="16">
    <source>
        <dbReference type="EMBL" id="GGA89109.1"/>
    </source>
</evidence>
<gene>
    <name evidence="16" type="ORF">GCM10011496_07370</name>
</gene>
<evidence type="ECO:0000256" key="10">
    <source>
        <dbReference type="ARBA" id="ARBA00023002"/>
    </source>
</evidence>
<organism evidence="16 17">
    <name type="scientific">Polaromonas eurypsychrophila</name>
    <dbReference type="NCBI Taxonomy" id="1614635"/>
    <lineage>
        <taxon>Bacteria</taxon>
        <taxon>Pseudomonadati</taxon>
        <taxon>Pseudomonadota</taxon>
        <taxon>Betaproteobacteria</taxon>
        <taxon>Burkholderiales</taxon>
        <taxon>Comamonadaceae</taxon>
        <taxon>Polaromonas</taxon>
    </lineage>
</organism>
<dbReference type="PANTHER" id="PTHR40255">
    <property type="entry name" value="UPF0093 MEMBRANE PROTEIN SLR1790"/>
    <property type="match status" value="1"/>
</dbReference>
<dbReference type="GO" id="GO:0070818">
    <property type="term" value="F:protoporphyrinogen oxidase activity"/>
    <property type="evidence" value="ECO:0007669"/>
    <property type="project" value="UniProtKB-UniRule"/>
</dbReference>
<dbReference type="Pfam" id="PF03653">
    <property type="entry name" value="UPF0093"/>
    <property type="match status" value="1"/>
</dbReference>
<keyword evidence="7 15" id="KW-0812">Transmembrane</keyword>
<evidence type="ECO:0000256" key="11">
    <source>
        <dbReference type="ARBA" id="ARBA00023004"/>
    </source>
</evidence>
<evidence type="ECO:0000256" key="5">
    <source>
        <dbReference type="ARBA" id="ARBA00022475"/>
    </source>
</evidence>
<keyword evidence="12 14" id="KW-0472">Membrane</keyword>